<evidence type="ECO:0000313" key="1">
    <source>
        <dbReference type="EMBL" id="TRW43031.1"/>
    </source>
</evidence>
<protein>
    <submittedName>
        <fullName evidence="1">Uncharacterized protein</fullName>
    </submittedName>
</protein>
<organism evidence="1 2">
    <name type="scientific">Georgenia yuyongxinii</name>
    <dbReference type="NCBI Taxonomy" id="2589797"/>
    <lineage>
        <taxon>Bacteria</taxon>
        <taxon>Bacillati</taxon>
        <taxon>Actinomycetota</taxon>
        <taxon>Actinomycetes</taxon>
        <taxon>Micrococcales</taxon>
        <taxon>Bogoriellaceae</taxon>
        <taxon>Georgenia</taxon>
    </lineage>
</organism>
<keyword evidence="2" id="KW-1185">Reference proteome</keyword>
<dbReference type="RefSeq" id="WP_143420049.1">
    <property type="nucleotide sequence ID" value="NZ_VJXR01000110.1"/>
</dbReference>
<gene>
    <name evidence="1" type="ORF">FJ693_19245</name>
</gene>
<comment type="caution">
    <text evidence="1">The sequence shown here is derived from an EMBL/GenBank/DDBJ whole genome shotgun (WGS) entry which is preliminary data.</text>
</comment>
<evidence type="ECO:0000313" key="2">
    <source>
        <dbReference type="Proteomes" id="UP000318693"/>
    </source>
</evidence>
<dbReference type="EMBL" id="VJXR01000110">
    <property type="protein sequence ID" value="TRW43031.1"/>
    <property type="molecule type" value="Genomic_DNA"/>
</dbReference>
<proteinExistence type="predicted"/>
<dbReference type="AlphaFoldDB" id="A0A552WJU8"/>
<reference evidence="1 2" key="1">
    <citation type="submission" date="2019-07" db="EMBL/GenBank/DDBJ databases">
        <title>Georgenia wutianyii sp. nov. and Georgenia *** sp. nov. isolated from plateau pika (Ochotona curzoniae) in the Qinghai-Tibet plateau of China.</title>
        <authorList>
            <person name="Tian Z."/>
        </authorList>
    </citation>
    <scope>NUCLEOTIDE SEQUENCE [LARGE SCALE GENOMIC DNA]</scope>
    <source>
        <strain evidence="1 2">Z446</strain>
    </source>
</reference>
<accession>A0A552WJU8</accession>
<sequence length="198" mass="22031">MVETASWLVVFTDPADLVLALYLRDAAGLEVAQDFPPLDGHVPRWDARWDTRQRRAAQAQWLSWWEDLLDHRPDDRDVRVDGPDFPGSAATPELQAAQVALFPAALRWQSVRRAQAGALGTGTTFSALHTLGMLPLVKEIEARLGRPVSAFRYVVEVIPTTGKHYWDLGVERLLISDELGMDLESLADVLRPRLGALA</sequence>
<name>A0A552WJU8_9MICO</name>
<dbReference type="Proteomes" id="UP000318693">
    <property type="component" value="Unassembled WGS sequence"/>
</dbReference>